<dbReference type="AlphaFoldDB" id="A0A3M2LFH4"/>
<dbReference type="Pfam" id="PF04075">
    <property type="entry name" value="F420H2_quin_red"/>
    <property type="match status" value="1"/>
</dbReference>
<protein>
    <submittedName>
        <fullName evidence="1">DUF385 domain-containing protein</fullName>
    </submittedName>
</protein>
<dbReference type="InterPro" id="IPR012349">
    <property type="entry name" value="Split_barrel_FMN-bd"/>
</dbReference>
<dbReference type="EMBL" id="RFFH01000001">
    <property type="protein sequence ID" value="RMI35333.1"/>
    <property type="molecule type" value="Genomic_DNA"/>
</dbReference>
<dbReference type="RefSeq" id="WP_122186307.1">
    <property type="nucleotide sequence ID" value="NZ_RFFH01000001.1"/>
</dbReference>
<proteinExistence type="predicted"/>
<dbReference type="OrthoDB" id="3778270at2"/>
<dbReference type="InterPro" id="IPR004378">
    <property type="entry name" value="F420H2_quin_Rdtase"/>
</dbReference>
<dbReference type="Gene3D" id="2.30.110.10">
    <property type="entry name" value="Electron Transport, Fmn-binding Protein, Chain A"/>
    <property type="match status" value="1"/>
</dbReference>
<comment type="caution">
    <text evidence="1">The sequence shown here is derived from an EMBL/GenBank/DDBJ whole genome shotgun (WGS) entry which is preliminary data.</text>
</comment>
<dbReference type="Proteomes" id="UP000279275">
    <property type="component" value="Unassembled WGS sequence"/>
</dbReference>
<dbReference type="GO" id="GO:0016491">
    <property type="term" value="F:oxidoreductase activity"/>
    <property type="evidence" value="ECO:0007669"/>
    <property type="project" value="InterPro"/>
</dbReference>
<name>A0A3M2LFH4_9NOCA</name>
<gene>
    <name evidence="1" type="ORF">EBN03_03365</name>
</gene>
<evidence type="ECO:0000313" key="1">
    <source>
        <dbReference type="EMBL" id="RMI35333.1"/>
    </source>
</evidence>
<organism evidence="1 2">
    <name type="scientific">Nocardia stercoris</name>
    <dbReference type="NCBI Taxonomy" id="2483361"/>
    <lineage>
        <taxon>Bacteria</taxon>
        <taxon>Bacillati</taxon>
        <taxon>Actinomycetota</taxon>
        <taxon>Actinomycetes</taxon>
        <taxon>Mycobacteriales</taxon>
        <taxon>Nocardiaceae</taxon>
        <taxon>Nocardia</taxon>
    </lineage>
</organism>
<keyword evidence="2" id="KW-1185">Reference proteome</keyword>
<reference evidence="1 2" key="1">
    <citation type="submission" date="2018-10" db="EMBL/GenBank/DDBJ databases">
        <title>Isolation from cow dung.</title>
        <authorList>
            <person name="Ling L."/>
        </authorList>
    </citation>
    <scope>NUCLEOTIDE SEQUENCE [LARGE SCALE GENOMIC DNA]</scope>
    <source>
        <strain evidence="1 2">NEAU-LL90</strain>
    </source>
</reference>
<accession>A0A3M2LFH4</accession>
<sequence>MSTTPPSPTSGRQSFYRYVNPVIRFLVRLGVGVGGSDADLLRTLQVTGRVSGRTYEVPVRVALIDGNRYVMTMQGDTAWARNLRAGGKARLLYRGRAEDVLARELVDEEKYQFLEALFRDPVFARRARSVLRSELGESPDHLDDNTIRSLGRMWHPFQLSTSRPG</sequence>
<evidence type="ECO:0000313" key="2">
    <source>
        <dbReference type="Proteomes" id="UP000279275"/>
    </source>
</evidence>